<gene>
    <name evidence="3" type="ORF">DAI18_01735</name>
</gene>
<evidence type="ECO:0000313" key="4">
    <source>
        <dbReference type="Proteomes" id="UP000244173"/>
    </source>
</evidence>
<dbReference type="Gene3D" id="3.40.250.10">
    <property type="entry name" value="Rhodanese-like domain"/>
    <property type="match status" value="1"/>
</dbReference>
<keyword evidence="1" id="KW-0711">Selenium</keyword>
<dbReference type="InterPro" id="IPR036873">
    <property type="entry name" value="Rhodanese-like_dom_sf"/>
</dbReference>
<protein>
    <submittedName>
        <fullName evidence="3">tRNA 2-selenouridine(34) synthase MnmH</fullName>
    </submittedName>
</protein>
<reference evidence="3 4" key="1">
    <citation type="submission" date="2018-04" db="EMBL/GenBank/DDBJ databases">
        <title>Denitrifier Microvirgula.</title>
        <authorList>
            <person name="Anderson E."/>
            <person name="Jang J."/>
            <person name="Ishii S."/>
        </authorList>
    </citation>
    <scope>NUCLEOTIDE SEQUENCE [LARGE SCALE GENOMIC DNA]</scope>
    <source>
        <strain evidence="3 4">BE2.4</strain>
    </source>
</reference>
<organism evidence="3 4">
    <name type="scientific">Microvirgula aerodenitrificans</name>
    <dbReference type="NCBI Taxonomy" id="57480"/>
    <lineage>
        <taxon>Bacteria</taxon>
        <taxon>Pseudomonadati</taxon>
        <taxon>Pseudomonadota</taxon>
        <taxon>Betaproteobacteria</taxon>
        <taxon>Neisseriales</taxon>
        <taxon>Aquaspirillaceae</taxon>
        <taxon>Microvirgula</taxon>
    </lineage>
</organism>
<dbReference type="GO" id="GO:0002098">
    <property type="term" value="P:tRNA wobble uridine modification"/>
    <property type="evidence" value="ECO:0007669"/>
    <property type="project" value="InterPro"/>
</dbReference>
<evidence type="ECO:0000259" key="2">
    <source>
        <dbReference type="PROSITE" id="PS50206"/>
    </source>
</evidence>
<accession>A0A2U3THK7</accession>
<dbReference type="OrthoDB" id="9808735at2"/>
<sequence length="359" mass="40026">MRFLPPATIAQRDEFDEVIDVRTPAEFADDHIPGAINCPVLSDDERVVVGTLYKQASPFEARKVGAALVARNIAHHLDARFHDRPKSWRPLVCCWRGGQRSGAMTLILQQVGWGARQLEGGYKQYRKQVMDALAEAPARFRFRVLCGPTGSGKSRLLDALAEAGHQVLDLERLACHRGSVLGALPDEPQPSQKRFESLLWLALSALDPARPVHIEAESRRIGRLTVPGSLIDAMHQGDCLCLEVPLGERVRFLLEDYDYFLRQPAPLMARLGQLRELHGREKLAQWEALIKAGAFPALVEALLVEHYDPLYGRSTDRHYANLAEAQHLRLDNLSVPALTALAAKWQDDRQKISAPPPSS</sequence>
<dbReference type="NCBIfam" id="NF008750">
    <property type="entry name" value="PRK11784.1-2"/>
    <property type="match status" value="1"/>
</dbReference>
<dbReference type="SUPFAM" id="SSF52821">
    <property type="entry name" value="Rhodanese/Cell cycle control phosphatase"/>
    <property type="match status" value="1"/>
</dbReference>
<dbReference type="PROSITE" id="PS50206">
    <property type="entry name" value="RHODANESE_3"/>
    <property type="match status" value="1"/>
</dbReference>
<proteinExistence type="predicted"/>
<dbReference type="NCBIfam" id="TIGR03167">
    <property type="entry name" value="tRNA_sel_U_synt"/>
    <property type="match status" value="1"/>
</dbReference>
<keyword evidence="4" id="KW-1185">Reference proteome</keyword>
<dbReference type="AlphaFoldDB" id="A0A2U3THK7"/>
<name>A0A2U3THK7_9NEIS</name>
<dbReference type="PANTHER" id="PTHR30401:SF0">
    <property type="entry name" value="TRNA 2-SELENOURIDINE SYNTHASE"/>
    <property type="match status" value="1"/>
</dbReference>
<dbReference type="Proteomes" id="UP000244173">
    <property type="component" value="Chromosome"/>
</dbReference>
<dbReference type="STRING" id="1122240.GCA_000620105_01008"/>
<dbReference type="InterPro" id="IPR017582">
    <property type="entry name" value="SelU"/>
</dbReference>
<dbReference type="RefSeq" id="WP_051528697.1">
    <property type="nucleotide sequence ID" value="NZ_CP028519.1"/>
</dbReference>
<evidence type="ECO:0000256" key="1">
    <source>
        <dbReference type="ARBA" id="ARBA00023266"/>
    </source>
</evidence>
<dbReference type="GO" id="GO:0043828">
    <property type="term" value="F:tRNA 2-selenouridine synthase activity"/>
    <property type="evidence" value="ECO:0007669"/>
    <property type="project" value="InterPro"/>
</dbReference>
<feature type="domain" description="Rhodanese" evidence="2">
    <location>
        <begin position="18"/>
        <end position="134"/>
    </location>
</feature>
<dbReference type="NCBIfam" id="NF008752">
    <property type="entry name" value="PRK11784.1-4"/>
    <property type="match status" value="1"/>
</dbReference>
<dbReference type="EMBL" id="CP028519">
    <property type="protein sequence ID" value="AVY92903.1"/>
    <property type="molecule type" value="Genomic_DNA"/>
</dbReference>
<dbReference type="Pfam" id="PF00581">
    <property type="entry name" value="Rhodanese"/>
    <property type="match status" value="1"/>
</dbReference>
<dbReference type="KEGG" id="maer:DAI18_01735"/>
<dbReference type="InterPro" id="IPR058840">
    <property type="entry name" value="AAA_SelU"/>
</dbReference>
<dbReference type="PANTHER" id="PTHR30401">
    <property type="entry name" value="TRNA 2-SELENOURIDINE SYNTHASE"/>
    <property type="match status" value="1"/>
</dbReference>
<dbReference type="InterPro" id="IPR001763">
    <property type="entry name" value="Rhodanese-like_dom"/>
</dbReference>
<dbReference type="SMART" id="SM00450">
    <property type="entry name" value="RHOD"/>
    <property type="match status" value="1"/>
</dbReference>
<evidence type="ECO:0000313" key="3">
    <source>
        <dbReference type="EMBL" id="AVY92903.1"/>
    </source>
</evidence>
<dbReference type="Pfam" id="PF26341">
    <property type="entry name" value="AAA_SelU"/>
    <property type="match status" value="1"/>
</dbReference>